<proteinExistence type="predicted"/>
<evidence type="ECO:0000313" key="1">
    <source>
        <dbReference type="EMBL" id="RXK46419.1"/>
    </source>
</evidence>
<dbReference type="InterPro" id="IPR038482">
    <property type="entry name" value="Tp34-type_sf"/>
</dbReference>
<sequence>MRATLTDEAGDSVGPLEIQFVCHPGLLHYGRNLQLPGDGTYTVRSRPTVPERPSIRTYRNFY</sequence>
<dbReference type="AlphaFoldDB" id="A0A498KTA0"/>
<gene>
    <name evidence="1" type="ORF">EAF64_19205</name>
</gene>
<protein>
    <submittedName>
        <fullName evidence="1">Uncharacterized protein</fullName>
    </submittedName>
</protein>
<accession>A0A498KTA0</accession>
<dbReference type="EMBL" id="RDFA01000009">
    <property type="protein sequence ID" value="RXK46419.1"/>
    <property type="molecule type" value="Genomic_DNA"/>
</dbReference>
<keyword evidence="2" id="KW-1185">Reference proteome</keyword>
<dbReference type="RefSeq" id="WP_129070600.1">
    <property type="nucleotide sequence ID" value="NZ_RDFA01000009.1"/>
</dbReference>
<organism evidence="1 2">
    <name type="scientific">Halorientalis pallida</name>
    <dbReference type="NCBI Taxonomy" id="2479928"/>
    <lineage>
        <taxon>Archaea</taxon>
        <taxon>Methanobacteriati</taxon>
        <taxon>Methanobacteriota</taxon>
        <taxon>Stenosarchaea group</taxon>
        <taxon>Halobacteria</taxon>
        <taxon>Halobacteriales</taxon>
        <taxon>Haloarculaceae</taxon>
        <taxon>Halorientalis</taxon>
    </lineage>
</organism>
<reference evidence="1 2" key="1">
    <citation type="submission" date="2019-01" db="EMBL/GenBank/DDBJ databases">
        <title>Halorientalis sp. F13-25 a new haloarchaeum isolated from hypersaline water.</title>
        <authorList>
            <person name="Ana D.-V."/>
            <person name="Cristina S.-P."/>
            <person name="Antonio V."/>
        </authorList>
    </citation>
    <scope>NUCLEOTIDE SEQUENCE [LARGE SCALE GENOMIC DNA]</scope>
    <source>
        <strain evidence="1 2">F13-25</strain>
    </source>
</reference>
<dbReference type="Gene3D" id="2.60.40.2480">
    <property type="entry name" value="Periplasmic metal-binding protein Tp34-type"/>
    <property type="match status" value="1"/>
</dbReference>
<evidence type="ECO:0000313" key="2">
    <source>
        <dbReference type="Proteomes" id="UP000289691"/>
    </source>
</evidence>
<name>A0A498KTA0_9EURY</name>
<dbReference type="OrthoDB" id="233562at2157"/>
<comment type="caution">
    <text evidence="1">The sequence shown here is derived from an EMBL/GenBank/DDBJ whole genome shotgun (WGS) entry which is preliminary data.</text>
</comment>
<dbReference type="Proteomes" id="UP000289691">
    <property type="component" value="Unassembled WGS sequence"/>
</dbReference>